<dbReference type="EMBL" id="JAGFBS010000015">
    <property type="protein sequence ID" value="KAG6375266.1"/>
    <property type="molecule type" value="Genomic_DNA"/>
</dbReference>
<feature type="region of interest" description="Disordered" evidence="1">
    <location>
        <begin position="258"/>
        <end position="303"/>
    </location>
</feature>
<feature type="compositionally biased region" description="Acidic residues" evidence="1">
    <location>
        <begin position="258"/>
        <end position="267"/>
    </location>
</feature>
<organism evidence="2 3">
    <name type="scientific">Boletus reticuloceps</name>
    <dbReference type="NCBI Taxonomy" id="495285"/>
    <lineage>
        <taxon>Eukaryota</taxon>
        <taxon>Fungi</taxon>
        <taxon>Dikarya</taxon>
        <taxon>Basidiomycota</taxon>
        <taxon>Agaricomycotina</taxon>
        <taxon>Agaricomycetes</taxon>
        <taxon>Agaricomycetidae</taxon>
        <taxon>Boletales</taxon>
        <taxon>Boletineae</taxon>
        <taxon>Boletaceae</taxon>
        <taxon>Boletoideae</taxon>
        <taxon>Boletus</taxon>
    </lineage>
</organism>
<evidence type="ECO:0000313" key="2">
    <source>
        <dbReference type="EMBL" id="KAG6375266.1"/>
    </source>
</evidence>
<reference evidence="2" key="1">
    <citation type="submission" date="2021-03" db="EMBL/GenBank/DDBJ databases">
        <title>Evolutionary innovations through gain and loss of genes in the ectomycorrhizal Boletales.</title>
        <authorList>
            <person name="Wu G."/>
            <person name="Miyauchi S."/>
            <person name="Morin E."/>
            <person name="Yang Z.-L."/>
            <person name="Xu J."/>
            <person name="Martin F.M."/>
        </authorList>
    </citation>
    <scope>NUCLEOTIDE SEQUENCE</scope>
    <source>
        <strain evidence="2">BR01</strain>
    </source>
</reference>
<proteinExistence type="predicted"/>
<dbReference type="OrthoDB" id="2691269at2759"/>
<sequence length="377" mass="42092">MWRSSQEHLEYSCPDASGYVAAKVIHFYTKDWTLCLNLEVPNHKESPEVISEMEEATGVSAQQLMTLRPGLTSIREKLRLASTRETTLVEDAAYSLLGIFSVAGIPAIYDVSILAWTGQSGSLNSCLRAHISVFNELTMSYLPLPIPDAEMETIVTMLHTSSFDLEGALRLYDRLNELSAPWFAVSRMKLPCIAFQLPPFSQSRRARSGRIYRTDTIAFGTVDIKTRHDLSRMKSLYLVHPWLDAPIKIEFSDEEADDDDEFSEEINDNSLSLPKHGSSPHSAGSYDYGSSRQGSRSTTARCPSQTAIRGTLTHTGINGRRAADSLITVQFQENVSLADILDNVTFCNYVASRVTWNGCCRCPYYFALLNSRQAFPS</sequence>
<accession>A0A8I2YNL5</accession>
<keyword evidence="3" id="KW-1185">Reference proteome</keyword>
<gene>
    <name evidence="2" type="ORF">JVT61DRAFT_3483</name>
</gene>
<dbReference type="Proteomes" id="UP000683000">
    <property type="component" value="Unassembled WGS sequence"/>
</dbReference>
<dbReference type="AlphaFoldDB" id="A0A8I2YNL5"/>
<evidence type="ECO:0000256" key="1">
    <source>
        <dbReference type="SAM" id="MobiDB-lite"/>
    </source>
</evidence>
<evidence type="ECO:0000313" key="3">
    <source>
        <dbReference type="Proteomes" id="UP000683000"/>
    </source>
</evidence>
<feature type="compositionally biased region" description="Polar residues" evidence="1">
    <location>
        <begin position="288"/>
        <end position="303"/>
    </location>
</feature>
<name>A0A8I2YNL5_9AGAM</name>
<comment type="caution">
    <text evidence="2">The sequence shown here is derived from an EMBL/GenBank/DDBJ whole genome shotgun (WGS) entry which is preliminary data.</text>
</comment>
<protein>
    <submittedName>
        <fullName evidence="2">Uncharacterized protein</fullName>
    </submittedName>
</protein>